<organism evidence="1 2">
    <name type="scientific">Solibaculum intestinale</name>
    <dbReference type="NCBI Taxonomy" id="3133165"/>
    <lineage>
        <taxon>Bacteria</taxon>
        <taxon>Bacillati</taxon>
        <taxon>Bacillota</taxon>
        <taxon>Clostridia</taxon>
        <taxon>Eubacteriales</taxon>
        <taxon>Oscillospiraceae</taxon>
        <taxon>Solibaculum</taxon>
    </lineage>
</organism>
<name>A0ABV1E2P8_9FIRM</name>
<keyword evidence="2" id="KW-1185">Reference proteome</keyword>
<dbReference type="RefSeq" id="WP_349220768.1">
    <property type="nucleotide sequence ID" value="NZ_JBBMFD010000030.1"/>
</dbReference>
<protein>
    <recommendedName>
        <fullName evidence="3">Phage protein</fullName>
    </recommendedName>
</protein>
<evidence type="ECO:0000313" key="1">
    <source>
        <dbReference type="EMBL" id="MEQ2441591.1"/>
    </source>
</evidence>
<accession>A0ABV1E2P8</accession>
<dbReference type="EMBL" id="JBBMFD010000030">
    <property type="protein sequence ID" value="MEQ2441591.1"/>
    <property type="molecule type" value="Genomic_DNA"/>
</dbReference>
<proteinExistence type="predicted"/>
<evidence type="ECO:0000313" key="2">
    <source>
        <dbReference type="Proteomes" id="UP001489509"/>
    </source>
</evidence>
<sequence length="109" mass="12475">MQIQAPVRFETFNDGLCDIYGAEQSAPKFCRIRYGHRTLGANRYYIAAQAEIELHSVIRILQNRMIDPHDCAMIDGVTYDIEQVQHIDDTNPPVTDLTLRELSMHVEGI</sequence>
<comment type="caution">
    <text evidence="1">The sequence shown here is derived from an EMBL/GenBank/DDBJ whole genome shotgun (WGS) entry which is preliminary data.</text>
</comment>
<reference evidence="1 2" key="1">
    <citation type="submission" date="2024-03" db="EMBL/GenBank/DDBJ databases">
        <title>Human intestinal bacterial collection.</title>
        <authorList>
            <person name="Pauvert C."/>
            <person name="Hitch T.C.A."/>
            <person name="Clavel T."/>
        </authorList>
    </citation>
    <scope>NUCLEOTIDE SEQUENCE [LARGE SCALE GENOMIC DNA]</scope>
    <source>
        <strain evidence="1 2">CLA-JM-H44</strain>
    </source>
</reference>
<evidence type="ECO:0008006" key="3">
    <source>
        <dbReference type="Google" id="ProtNLM"/>
    </source>
</evidence>
<gene>
    <name evidence="1" type="ORF">WMO26_12200</name>
</gene>
<dbReference type="Proteomes" id="UP001489509">
    <property type="component" value="Unassembled WGS sequence"/>
</dbReference>